<name>A0A8J5ZMV7_GALPY</name>
<protein>
    <submittedName>
        <fullName evidence="2">Uncharacterized protein</fullName>
    </submittedName>
</protein>
<organism evidence="2 3">
    <name type="scientific">Galemys pyrenaicus</name>
    <name type="common">Iberian desman</name>
    <name type="synonym">Pyrenean desman</name>
    <dbReference type="NCBI Taxonomy" id="202257"/>
    <lineage>
        <taxon>Eukaryota</taxon>
        <taxon>Metazoa</taxon>
        <taxon>Chordata</taxon>
        <taxon>Craniata</taxon>
        <taxon>Vertebrata</taxon>
        <taxon>Euteleostomi</taxon>
        <taxon>Mammalia</taxon>
        <taxon>Eutheria</taxon>
        <taxon>Laurasiatheria</taxon>
        <taxon>Eulipotyphla</taxon>
        <taxon>Talpidae</taxon>
        <taxon>Galemys</taxon>
    </lineage>
</organism>
<evidence type="ECO:0000313" key="2">
    <source>
        <dbReference type="EMBL" id="KAG8507089.1"/>
    </source>
</evidence>
<sequence length="115" mass="12345">MSNMENSFDDVSCLSPQNLGPSSPGKKQSKESTITVSGARLGSWGFHRHGWAVAMAMRTAAWRKQCPIWNLGNPAKPSSNVEAEEKHPSPINPVLRKASGQKSCPAAPTAKNSET</sequence>
<proteinExistence type="predicted"/>
<accession>A0A8J5ZMV7</accession>
<dbReference type="EMBL" id="JAGFMF010012125">
    <property type="protein sequence ID" value="KAG8507089.1"/>
    <property type="molecule type" value="Genomic_DNA"/>
</dbReference>
<feature type="region of interest" description="Disordered" evidence="1">
    <location>
        <begin position="74"/>
        <end position="115"/>
    </location>
</feature>
<dbReference type="Proteomes" id="UP000700334">
    <property type="component" value="Unassembled WGS sequence"/>
</dbReference>
<evidence type="ECO:0000256" key="1">
    <source>
        <dbReference type="SAM" id="MobiDB-lite"/>
    </source>
</evidence>
<reference evidence="2" key="1">
    <citation type="journal article" date="2021" name="Evol. Appl.">
        <title>The genome of the Pyrenean desman and the effects of bottlenecks and inbreeding on the genomic landscape of an endangered species.</title>
        <authorList>
            <person name="Escoda L."/>
            <person name="Castresana J."/>
        </authorList>
    </citation>
    <scope>NUCLEOTIDE SEQUENCE</scope>
    <source>
        <strain evidence="2">IBE-C5619</strain>
    </source>
</reference>
<evidence type="ECO:0000313" key="3">
    <source>
        <dbReference type="Proteomes" id="UP000700334"/>
    </source>
</evidence>
<comment type="caution">
    <text evidence="2">The sequence shown here is derived from an EMBL/GenBank/DDBJ whole genome shotgun (WGS) entry which is preliminary data.</text>
</comment>
<feature type="region of interest" description="Disordered" evidence="1">
    <location>
        <begin position="1"/>
        <end position="34"/>
    </location>
</feature>
<dbReference type="AlphaFoldDB" id="A0A8J5ZMV7"/>
<gene>
    <name evidence="2" type="ORF">J0S82_017028</name>
</gene>
<keyword evidence="3" id="KW-1185">Reference proteome</keyword>